<keyword evidence="1" id="KW-0175">Coiled coil</keyword>
<organism evidence="3 4">
    <name type="scientific">Enterococcus rotai</name>
    <dbReference type="NCBI Taxonomy" id="118060"/>
    <lineage>
        <taxon>Bacteria</taxon>
        <taxon>Bacillati</taxon>
        <taxon>Bacillota</taxon>
        <taxon>Bacilli</taxon>
        <taxon>Lactobacillales</taxon>
        <taxon>Enterococcaceae</taxon>
        <taxon>Enterococcus</taxon>
    </lineage>
</organism>
<dbReference type="EMBL" id="CP013655">
    <property type="protein sequence ID" value="ALS37704.1"/>
    <property type="molecule type" value="Genomic_DNA"/>
</dbReference>
<sequence>MKEEEIRKRRIENEERQEENTEVTMLLERKIEDCGQLYASERHHNERVMAYFYRQEEGTFFEEIIEDARIEERRFFEEITDGQETLAKNKRQLEEQSETLYEAELQAIREEEDAHGQNGDW</sequence>
<dbReference type="Pfam" id="PF13125">
    <property type="entry name" value="DUF3958"/>
    <property type="match status" value="1"/>
</dbReference>
<evidence type="ECO:0000313" key="3">
    <source>
        <dbReference type="EMBL" id="ALS37704.1"/>
    </source>
</evidence>
<feature type="coiled-coil region" evidence="1">
    <location>
        <begin position="83"/>
        <end position="113"/>
    </location>
</feature>
<evidence type="ECO:0000256" key="1">
    <source>
        <dbReference type="SAM" id="Coils"/>
    </source>
</evidence>
<dbReference type="RefSeq" id="WP_208927330.1">
    <property type="nucleotide sequence ID" value="NZ_CP013655.1"/>
</dbReference>
<accession>A0A0U2XC57</accession>
<evidence type="ECO:0000313" key="4">
    <source>
        <dbReference type="Proteomes" id="UP000067523"/>
    </source>
</evidence>
<keyword evidence="4" id="KW-1185">Reference proteome</keyword>
<dbReference type="InterPro" id="IPR025014">
    <property type="entry name" value="DUF3958"/>
</dbReference>
<protein>
    <submittedName>
        <fullName evidence="3">Uncharacterized protein</fullName>
    </submittedName>
</protein>
<dbReference type="Proteomes" id="UP000067523">
    <property type="component" value="Chromosome"/>
</dbReference>
<dbReference type="STRING" id="118060.ATZ35_11240"/>
<evidence type="ECO:0000256" key="2">
    <source>
        <dbReference type="SAM" id="MobiDB-lite"/>
    </source>
</evidence>
<proteinExistence type="predicted"/>
<name>A0A0U2XC57_9ENTE</name>
<gene>
    <name evidence="3" type="ORF">ATZ35_11240</name>
</gene>
<dbReference type="KEGG" id="erx:ATZ35_11240"/>
<dbReference type="AlphaFoldDB" id="A0A0U2XC57"/>
<feature type="compositionally biased region" description="Basic and acidic residues" evidence="2">
    <location>
        <begin position="1"/>
        <end position="14"/>
    </location>
</feature>
<reference evidence="4" key="1">
    <citation type="submission" date="2015-12" db="EMBL/GenBank/DDBJ databases">
        <authorList>
            <person name="Lauer A."/>
            <person name="Humrighouse B."/>
            <person name="Loparev V."/>
            <person name="Shewmaker P.L."/>
            <person name="Whitney A.M."/>
            <person name="McLaughlin R.W."/>
        </authorList>
    </citation>
    <scope>NUCLEOTIDE SEQUENCE [LARGE SCALE GENOMIC DNA]</scope>
    <source>
        <strain evidence="4">LMG 26678</strain>
    </source>
</reference>
<feature type="region of interest" description="Disordered" evidence="2">
    <location>
        <begin position="1"/>
        <end position="20"/>
    </location>
</feature>